<keyword evidence="11" id="KW-0472">Membrane</keyword>
<evidence type="ECO:0000313" key="12">
    <source>
        <dbReference type="EMBL" id="KAE8137482.1"/>
    </source>
</evidence>
<evidence type="ECO:0000256" key="7">
    <source>
        <dbReference type="ARBA" id="ARBA00023004"/>
    </source>
</evidence>
<protein>
    <submittedName>
        <fullName evidence="12">Putative cytochrome P450 oxidoreductase</fullName>
    </submittedName>
</protein>
<dbReference type="InterPro" id="IPR001128">
    <property type="entry name" value="Cyt_P450"/>
</dbReference>
<dbReference type="GO" id="GO:0005506">
    <property type="term" value="F:iron ion binding"/>
    <property type="evidence" value="ECO:0007669"/>
    <property type="project" value="InterPro"/>
</dbReference>
<dbReference type="InterPro" id="IPR017972">
    <property type="entry name" value="Cyt_P450_CS"/>
</dbReference>
<dbReference type="OrthoDB" id="3934656at2759"/>
<dbReference type="EMBL" id="ML743577">
    <property type="protein sequence ID" value="KAE8137482.1"/>
    <property type="molecule type" value="Genomic_DNA"/>
</dbReference>
<keyword evidence="11" id="KW-1133">Transmembrane helix</keyword>
<keyword evidence="11" id="KW-0812">Transmembrane</keyword>
<dbReference type="SUPFAM" id="SSF48264">
    <property type="entry name" value="Cytochrome P450"/>
    <property type="match status" value="1"/>
</dbReference>
<organism evidence="12 13">
    <name type="scientific">Aspergillus pseudotamarii</name>
    <dbReference type="NCBI Taxonomy" id="132259"/>
    <lineage>
        <taxon>Eukaryota</taxon>
        <taxon>Fungi</taxon>
        <taxon>Dikarya</taxon>
        <taxon>Ascomycota</taxon>
        <taxon>Pezizomycotina</taxon>
        <taxon>Eurotiomycetes</taxon>
        <taxon>Eurotiomycetidae</taxon>
        <taxon>Eurotiales</taxon>
        <taxon>Aspergillaceae</taxon>
        <taxon>Aspergillus</taxon>
        <taxon>Aspergillus subgen. Circumdati</taxon>
    </lineage>
</organism>
<dbReference type="InterPro" id="IPR036396">
    <property type="entry name" value="Cyt_P450_sf"/>
</dbReference>
<keyword evidence="13" id="KW-1185">Reference proteome</keyword>
<keyword evidence="4 9" id="KW-0349">Heme</keyword>
<proteinExistence type="inferred from homology"/>
<dbReference type="Proteomes" id="UP000325672">
    <property type="component" value="Unassembled WGS sequence"/>
</dbReference>
<dbReference type="PANTHER" id="PTHR24305">
    <property type="entry name" value="CYTOCHROME P450"/>
    <property type="match status" value="1"/>
</dbReference>
<evidence type="ECO:0000256" key="6">
    <source>
        <dbReference type="ARBA" id="ARBA00023002"/>
    </source>
</evidence>
<gene>
    <name evidence="12" type="ORF">BDV38DRAFT_292932</name>
</gene>
<comment type="pathway">
    <text evidence="2">Secondary metabolite biosynthesis.</text>
</comment>
<evidence type="ECO:0000313" key="13">
    <source>
        <dbReference type="Proteomes" id="UP000325672"/>
    </source>
</evidence>
<evidence type="ECO:0000256" key="8">
    <source>
        <dbReference type="ARBA" id="ARBA00023033"/>
    </source>
</evidence>
<dbReference type="Pfam" id="PF00067">
    <property type="entry name" value="p450"/>
    <property type="match status" value="1"/>
</dbReference>
<keyword evidence="6 10" id="KW-0560">Oxidoreductase</keyword>
<dbReference type="InterPro" id="IPR050121">
    <property type="entry name" value="Cytochrome_P450_monoxygenase"/>
</dbReference>
<evidence type="ECO:0000256" key="11">
    <source>
        <dbReference type="SAM" id="Phobius"/>
    </source>
</evidence>
<keyword evidence="5 9" id="KW-0479">Metal-binding</keyword>
<evidence type="ECO:0000256" key="1">
    <source>
        <dbReference type="ARBA" id="ARBA00001971"/>
    </source>
</evidence>
<dbReference type="AlphaFoldDB" id="A0A5N6SS89"/>
<dbReference type="PRINTS" id="PR00465">
    <property type="entry name" value="EP450IV"/>
</dbReference>
<feature type="transmembrane region" description="Helical" evidence="11">
    <location>
        <begin position="16"/>
        <end position="37"/>
    </location>
</feature>
<dbReference type="RefSeq" id="XP_031913545.1">
    <property type="nucleotide sequence ID" value="XM_032062124.1"/>
</dbReference>
<dbReference type="GO" id="GO:0016705">
    <property type="term" value="F:oxidoreductase activity, acting on paired donors, with incorporation or reduction of molecular oxygen"/>
    <property type="evidence" value="ECO:0007669"/>
    <property type="project" value="InterPro"/>
</dbReference>
<dbReference type="Gene3D" id="1.10.630.10">
    <property type="entry name" value="Cytochrome P450"/>
    <property type="match status" value="1"/>
</dbReference>
<dbReference type="PROSITE" id="PS00086">
    <property type="entry name" value="CYTOCHROME_P450"/>
    <property type="match status" value="1"/>
</dbReference>
<dbReference type="InterPro" id="IPR002403">
    <property type="entry name" value="Cyt_P450_E_grp-IV"/>
</dbReference>
<evidence type="ECO:0000256" key="4">
    <source>
        <dbReference type="ARBA" id="ARBA00022617"/>
    </source>
</evidence>
<reference evidence="12 13" key="1">
    <citation type="submission" date="2019-04" db="EMBL/GenBank/DDBJ databases">
        <title>Friends and foes A comparative genomics study of 23 Aspergillus species from section Flavi.</title>
        <authorList>
            <consortium name="DOE Joint Genome Institute"/>
            <person name="Kjaerbolling I."/>
            <person name="Vesth T."/>
            <person name="Frisvad J.C."/>
            <person name="Nybo J.L."/>
            <person name="Theobald S."/>
            <person name="Kildgaard S."/>
            <person name="Isbrandt T."/>
            <person name="Kuo A."/>
            <person name="Sato A."/>
            <person name="Lyhne E.K."/>
            <person name="Kogle M.E."/>
            <person name="Wiebenga A."/>
            <person name="Kun R.S."/>
            <person name="Lubbers R.J."/>
            <person name="Makela M.R."/>
            <person name="Barry K."/>
            <person name="Chovatia M."/>
            <person name="Clum A."/>
            <person name="Daum C."/>
            <person name="Haridas S."/>
            <person name="He G."/>
            <person name="LaButti K."/>
            <person name="Lipzen A."/>
            <person name="Mondo S."/>
            <person name="Riley R."/>
            <person name="Salamov A."/>
            <person name="Simmons B.A."/>
            <person name="Magnuson J.K."/>
            <person name="Henrissat B."/>
            <person name="Mortensen U.H."/>
            <person name="Larsen T.O."/>
            <person name="Devries R.P."/>
            <person name="Grigoriev I.V."/>
            <person name="Machida M."/>
            <person name="Baker S.E."/>
            <person name="Andersen M.R."/>
        </authorList>
    </citation>
    <scope>NUCLEOTIDE SEQUENCE [LARGE SCALE GENOMIC DNA]</scope>
    <source>
        <strain evidence="12 13">CBS 117625</strain>
    </source>
</reference>
<keyword evidence="8 10" id="KW-0503">Monooxygenase</keyword>
<evidence type="ECO:0000256" key="2">
    <source>
        <dbReference type="ARBA" id="ARBA00005179"/>
    </source>
</evidence>
<feature type="binding site" description="axial binding residue" evidence="9">
    <location>
        <position position="460"/>
    </location>
    <ligand>
        <name>heme</name>
        <dbReference type="ChEBI" id="CHEBI:30413"/>
    </ligand>
    <ligandPart>
        <name>Fe</name>
        <dbReference type="ChEBI" id="CHEBI:18248"/>
    </ligandPart>
</feature>
<dbReference type="GO" id="GO:0020037">
    <property type="term" value="F:heme binding"/>
    <property type="evidence" value="ECO:0007669"/>
    <property type="project" value="InterPro"/>
</dbReference>
<dbReference type="CDD" id="cd11060">
    <property type="entry name" value="CYP57A1-like"/>
    <property type="match status" value="1"/>
</dbReference>
<evidence type="ECO:0000256" key="10">
    <source>
        <dbReference type="RuleBase" id="RU000461"/>
    </source>
</evidence>
<dbReference type="PRINTS" id="PR00385">
    <property type="entry name" value="P450"/>
</dbReference>
<dbReference type="GO" id="GO:0004497">
    <property type="term" value="F:monooxygenase activity"/>
    <property type="evidence" value="ECO:0007669"/>
    <property type="project" value="UniProtKB-KW"/>
</dbReference>
<evidence type="ECO:0000256" key="3">
    <source>
        <dbReference type="ARBA" id="ARBA00010617"/>
    </source>
</evidence>
<evidence type="ECO:0000256" key="9">
    <source>
        <dbReference type="PIRSR" id="PIRSR602403-1"/>
    </source>
</evidence>
<keyword evidence="7 9" id="KW-0408">Iron</keyword>
<name>A0A5N6SS89_ASPPS</name>
<comment type="cofactor">
    <cofactor evidence="1 9">
        <name>heme</name>
        <dbReference type="ChEBI" id="CHEBI:30413"/>
    </cofactor>
</comment>
<dbReference type="PANTHER" id="PTHR24305:SF175">
    <property type="entry name" value="CYTOCHROME P450 MONOOXYGENASE PKFB"/>
    <property type="match status" value="1"/>
</dbReference>
<evidence type="ECO:0000256" key="5">
    <source>
        <dbReference type="ARBA" id="ARBA00022723"/>
    </source>
</evidence>
<sequence>MDVQSFLCRLPDSLGLVGWLTAGFVAIFALQLGRAWWRLRHIPGPFLASLTNLYRMSWVPTTRAHLILQDVHKKYGEVVRIGPNMVSFSNPEAIPTVYPMRAGLPKSDFYVTLRPYTRHGGALHAVFNTTEEHILKQIKTPIAPIFNITNTTTVEPLVDEVLQCIRDRFDQRFAATEQIFDMGQWLQFFAFDVMGTMTFSKRYGFLDEGRDVGGMLGTIVDFMRTSAPMTQSPMLDRILRKNIIADTFWQAVRGTASLSILGFVGQAIKEKKEKLENGDAKTDDRHTDFLTRYIHLQKNNPEIPAWAPTAWTFSNVIAGSDSVGTVMRTLLFHLLVYPNTLEKLYEELKAASLSHPFPRYNEVRDLPYLDACVQEAVRIHPPFALPFERVVPKGGVTVLGHYLPEGTVVGGNPYVVNRDPNMFGEDAEFWRPERWLEGDISHKRKLEGSVLTFGAGRRICLGRHVGILEIKKLIPFLVMTYDASFPPHPKVMSTVTDQEKMRVVDREKFEVENSWFFFQRGFYAQIQKRTEAA</sequence>
<comment type="similarity">
    <text evidence="3 10">Belongs to the cytochrome P450 family.</text>
</comment>
<accession>A0A5N6SS89</accession>
<dbReference type="GeneID" id="43646334"/>